<dbReference type="AlphaFoldDB" id="A0A081P4Z3"/>
<feature type="domain" description="GyrI-like small molecule binding" evidence="1">
    <location>
        <begin position="19"/>
        <end position="200"/>
    </location>
</feature>
<evidence type="ECO:0000259" key="1">
    <source>
        <dbReference type="Pfam" id="PF06445"/>
    </source>
</evidence>
<evidence type="ECO:0000313" key="2">
    <source>
        <dbReference type="EMBL" id="KEQ25766.1"/>
    </source>
</evidence>
<dbReference type="Gene3D" id="3.20.80.10">
    <property type="entry name" value="Regulatory factor, effector binding domain"/>
    <property type="match status" value="1"/>
</dbReference>
<dbReference type="Proteomes" id="UP000028123">
    <property type="component" value="Unassembled WGS sequence"/>
</dbReference>
<evidence type="ECO:0000313" key="3">
    <source>
        <dbReference type="Proteomes" id="UP000028123"/>
    </source>
</evidence>
<dbReference type="EMBL" id="JNVM01000010">
    <property type="protein sequence ID" value="KEQ25766.1"/>
    <property type="molecule type" value="Genomic_DNA"/>
</dbReference>
<dbReference type="InterPro" id="IPR029442">
    <property type="entry name" value="GyrI-like"/>
</dbReference>
<dbReference type="InterPro" id="IPR008319">
    <property type="entry name" value="GyrI-like_CCH_Lin2189-like"/>
</dbReference>
<dbReference type="PIRSF" id="PIRSF031644">
    <property type="entry name" value="UCP031644"/>
    <property type="match status" value="1"/>
</dbReference>
<dbReference type="SUPFAM" id="SSF55136">
    <property type="entry name" value="Probable bacterial effector-binding domain"/>
    <property type="match status" value="1"/>
</dbReference>
<dbReference type="Pfam" id="PF06445">
    <property type="entry name" value="GyrI-like"/>
    <property type="match status" value="1"/>
</dbReference>
<name>A0A081P4Z3_9BACL</name>
<dbReference type="eggNOG" id="COG4832">
    <property type="taxonomic scope" value="Bacteria"/>
</dbReference>
<gene>
    <name evidence="2" type="ORF">ET33_03395</name>
</gene>
<accession>A0A081P4Z3</accession>
<keyword evidence="3" id="KW-1185">Reference proteome</keyword>
<dbReference type="RefSeq" id="WP_036682376.1">
    <property type="nucleotide sequence ID" value="NZ_JNVM01000010.1"/>
</dbReference>
<comment type="caution">
    <text evidence="2">The sequence shown here is derived from an EMBL/GenBank/DDBJ whole genome shotgun (WGS) entry which is preliminary data.</text>
</comment>
<dbReference type="OrthoDB" id="4772335at2"/>
<organism evidence="2 3">
    <name type="scientific">Paenibacillus tyrfis</name>
    <dbReference type="NCBI Taxonomy" id="1501230"/>
    <lineage>
        <taxon>Bacteria</taxon>
        <taxon>Bacillati</taxon>
        <taxon>Bacillota</taxon>
        <taxon>Bacilli</taxon>
        <taxon>Bacillales</taxon>
        <taxon>Paenibacillaceae</taxon>
        <taxon>Paenibacillus</taxon>
    </lineage>
</organism>
<dbReference type="InterPro" id="IPR011256">
    <property type="entry name" value="Reg_factor_effector_dom_sf"/>
</dbReference>
<reference evidence="2 3" key="1">
    <citation type="submission" date="2014-06" db="EMBL/GenBank/DDBJ databases">
        <title>Draft genome sequence of Paenibacillus sp. MSt1.</title>
        <authorList>
            <person name="Aw Y.K."/>
            <person name="Ong K.S."/>
            <person name="Gan H.M."/>
            <person name="Lee S.M."/>
        </authorList>
    </citation>
    <scope>NUCLEOTIDE SEQUENCE [LARGE SCALE GENOMIC DNA]</scope>
    <source>
        <strain evidence="2 3">MSt1</strain>
    </source>
</reference>
<sequence length="206" mass="23094">MDKLDLAKTYKTYYKAGTEPELVGFGEARYLTIAGQGDPNGERFAQAAAALYAAAYGAKALGKAQGTDFTVPKLEGLWWMDSGKPALEVPRQEWHWKLLIRMPDFVTRALAAEAKEKTTLKKKELADDIAHVAYEAMAEGLSVQMLHVGPYETEPETVERMHAYMEARGLVQNGLHHEIYLTDPRKTPPSGWKTILRFPVEQRDLS</sequence>
<proteinExistence type="predicted"/>
<protein>
    <recommendedName>
        <fullName evidence="1">GyrI-like small molecule binding domain-containing protein</fullName>
    </recommendedName>
</protein>